<reference evidence="2 3" key="1">
    <citation type="submission" date="2017-01" db="EMBL/GenBank/DDBJ databases">
        <title>Complete Genome Sequence of Vibrio vulnificus FORC_053.</title>
        <authorList>
            <consortium name="Food-borne Pathogen Omics Research Center"/>
            <person name="Chung H.Y."/>
            <person name="Na E.J."/>
            <person name="Song J.S."/>
            <person name="Kim H."/>
            <person name="Lee J.-H."/>
            <person name="Ryu S."/>
            <person name="Choi S.H."/>
        </authorList>
    </citation>
    <scope>NUCLEOTIDE SEQUENCE [LARGE SCALE GENOMIC DNA]</scope>
    <source>
        <strain evidence="2 3">FORC_053</strain>
    </source>
</reference>
<name>A0AAN1PQF0_VIBVL</name>
<dbReference type="AlphaFoldDB" id="A0AAN1PQF0"/>
<evidence type="ECO:0000256" key="1">
    <source>
        <dbReference type="SAM" id="MobiDB-lite"/>
    </source>
</evidence>
<sequence length="70" mass="7972">MGPRVREDDEIKEGKKKPIEDQRQRTKTLNTAAHHQLSFPCTRETIYPHTPDAAFGNTLPQQTARATTIQ</sequence>
<evidence type="ECO:0000313" key="3">
    <source>
        <dbReference type="Proteomes" id="UP000263418"/>
    </source>
</evidence>
<organism evidence="2 3">
    <name type="scientific">Vibrio vulnificus</name>
    <dbReference type="NCBI Taxonomy" id="672"/>
    <lineage>
        <taxon>Bacteria</taxon>
        <taxon>Pseudomonadati</taxon>
        <taxon>Pseudomonadota</taxon>
        <taxon>Gammaproteobacteria</taxon>
        <taxon>Vibrionales</taxon>
        <taxon>Vibrionaceae</taxon>
        <taxon>Vibrio</taxon>
    </lineage>
</organism>
<dbReference type="EMBL" id="CP019290">
    <property type="protein sequence ID" value="AXX61064.1"/>
    <property type="molecule type" value="Genomic_DNA"/>
</dbReference>
<proteinExistence type="predicted"/>
<dbReference type="Proteomes" id="UP000263418">
    <property type="component" value="Chromosome 1"/>
</dbReference>
<accession>A0AAN1PQF0</accession>
<evidence type="ECO:0000313" key="2">
    <source>
        <dbReference type="EMBL" id="AXX61064.1"/>
    </source>
</evidence>
<protein>
    <submittedName>
        <fullName evidence="2">Uncharacterized protein</fullName>
    </submittedName>
</protein>
<gene>
    <name evidence="2" type="ORF">FORC53_2725</name>
</gene>
<feature type="compositionally biased region" description="Basic and acidic residues" evidence="1">
    <location>
        <begin position="1"/>
        <end position="24"/>
    </location>
</feature>
<feature type="region of interest" description="Disordered" evidence="1">
    <location>
        <begin position="1"/>
        <end position="36"/>
    </location>
</feature>